<feature type="domain" description="Transposase IS116/IS110/IS902 C-terminal" evidence="2">
    <location>
        <begin position="290"/>
        <end position="372"/>
    </location>
</feature>
<sequence>MAMRKRDDEVFPNAAGIDIGASSHWVAVPRHLAEQAGCEPVREVGTMTDDLHALADWLLGYGVDTVALESTGVYWIPVYEVLEQRGLKVWLVDARQLKYVPGRKSDVQDCQWLQKLMSLGLLRAAWRPDGEVCVVRAVARQREVLLTEQASWVQRMQKALVQMNLQLTEVLSDVMGQTGQAIIRAIVAGERDPKVLARHRHSRIKASADEIIKALTGNWREEHLFVLGQALAMYDDIARHLVACEAKLRELLAERNERRVDLGKAPKAGAKARMEFDVRQALANWAGVDLTRINGLGVTVVMKLLSEIGPDLGRFANVKHFCSWLGLCPSTKISGGKVLSSGTKRSANRARQALKMAAMSLSHSDSALGAFYRRLCARMDKPRANTATAHKLARMVYFMLTRGEAFVDQGQQRYEEQQRQRSVAALKRRAAALGFQLNPVEVAA</sequence>
<evidence type="ECO:0000313" key="3">
    <source>
        <dbReference type="EMBL" id="CAG2144800.1"/>
    </source>
</evidence>
<dbReference type="Pfam" id="PF01548">
    <property type="entry name" value="DEDD_Tnp_IS110"/>
    <property type="match status" value="1"/>
</dbReference>
<dbReference type="InterPro" id="IPR003346">
    <property type="entry name" value="Transposase_20"/>
</dbReference>
<gene>
    <name evidence="3" type="ORF">LMG31506_03079</name>
</gene>
<dbReference type="GO" id="GO:0003677">
    <property type="term" value="F:DNA binding"/>
    <property type="evidence" value="ECO:0007669"/>
    <property type="project" value="InterPro"/>
</dbReference>
<protein>
    <submittedName>
        <fullName evidence="3">IS110 family transposase ISCARN20</fullName>
    </submittedName>
</protein>
<dbReference type="InterPro" id="IPR002525">
    <property type="entry name" value="Transp_IS110-like_N"/>
</dbReference>
<evidence type="ECO:0000313" key="4">
    <source>
        <dbReference type="Proteomes" id="UP000672934"/>
    </source>
</evidence>
<dbReference type="GO" id="GO:0006313">
    <property type="term" value="P:DNA transposition"/>
    <property type="evidence" value="ECO:0007669"/>
    <property type="project" value="InterPro"/>
</dbReference>
<reference evidence="3" key="1">
    <citation type="submission" date="2021-03" db="EMBL/GenBank/DDBJ databases">
        <authorList>
            <person name="Peeters C."/>
        </authorList>
    </citation>
    <scope>NUCLEOTIDE SEQUENCE</scope>
    <source>
        <strain evidence="3">LMG 31506</strain>
    </source>
</reference>
<evidence type="ECO:0000259" key="2">
    <source>
        <dbReference type="Pfam" id="PF02371"/>
    </source>
</evidence>
<dbReference type="InterPro" id="IPR047650">
    <property type="entry name" value="Transpos_IS110"/>
</dbReference>
<name>A0A916IVZ8_9BURK</name>
<accession>A0A916IVZ8</accession>
<dbReference type="AlphaFoldDB" id="A0A916IVZ8"/>
<comment type="caution">
    <text evidence="3">The sequence shown here is derived from an EMBL/GenBank/DDBJ whole genome shotgun (WGS) entry which is preliminary data.</text>
</comment>
<dbReference type="EMBL" id="CAJPUY010000010">
    <property type="protein sequence ID" value="CAG2144800.1"/>
    <property type="molecule type" value="Genomic_DNA"/>
</dbReference>
<dbReference type="PANTHER" id="PTHR33055:SF13">
    <property type="entry name" value="TRANSPOSASE"/>
    <property type="match status" value="1"/>
</dbReference>
<dbReference type="Proteomes" id="UP000672934">
    <property type="component" value="Unassembled WGS sequence"/>
</dbReference>
<dbReference type="Pfam" id="PF02371">
    <property type="entry name" value="Transposase_20"/>
    <property type="match status" value="1"/>
</dbReference>
<dbReference type="GO" id="GO:0004803">
    <property type="term" value="F:transposase activity"/>
    <property type="evidence" value="ECO:0007669"/>
    <property type="project" value="InterPro"/>
</dbReference>
<evidence type="ECO:0000259" key="1">
    <source>
        <dbReference type="Pfam" id="PF01548"/>
    </source>
</evidence>
<proteinExistence type="predicted"/>
<dbReference type="PANTHER" id="PTHR33055">
    <property type="entry name" value="TRANSPOSASE FOR INSERTION SEQUENCE ELEMENT IS1111A"/>
    <property type="match status" value="1"/>
</dbReference>
<dbReference type="NCBIfam" id="NF033542">
    <property type="entry name" value="transpos_IS110"/>
    <property type="match status" value="1"/>
</dbReference>
<keyword evidence="4" id="KW-1185">Reference proteome</keyword>
<dbReference type="RefSeq" id="WP_211948030.1">
    <property type="nucleotide sequence ID" value="NZ_CAJPUY010000010.1"/>
</dbReference>
<feature type="domain" description="Transposase IS110-like N-terminal" evidence="1">
    <location>
        <begin position="15"/>
        <end position="163"/>
    </location>
</feature>
<organism evidence="3 4">
    <name type="scientific">Cupriavidus yeoncheonensis</name>
    <dbReference type="NCBI Taxonomy" id="1462994"/>
    <lineage>
        <taxon>Bacteria</taxon>
        <taxon>Pseudomonadati</taxon>
        <taxon>Pseudomonadota</taxon>
        <taxon>Betaproteobacteria</taxon>
        <taxon>Burkholderiales</taxon>
        <taxon>Burkholderiaceae</taxon>
        <taxon>Cupriavidus</taxon>
    </lineage>
</organism>